<protein>
    <submittedName>
        <fullName evidence="1">Uncharacterized protein</fullName>
    </submittedName>
</protein>
<dbReference type="AlphaFoldDB" id="A0A3B0R3M5"/>
<accession>A0A3B0R3M5</accession>
<organism evidence="1">
    <name type="scientific">hydrothermal vent metagenome</name>
    <dbReference type="NCBI Taxonomy" id="652676"/>
    <lineage>
        <taxon>unclassified sequences</taxon>
        <taxon>metagenomes</taxon>
        <taxon>ecological metagenomes</taxon>
    </lineage>
</organism>
<proteinExistence type="predicted"/>
<sequence>MAHSDDVKSASQASNNFEYKKELAFQLVKRFGMTAARQTCIQNKWDEVLKAVDSVRVH</sequence>
<dbReference type="EMBL" id="UOED01000030">
    <property type="protein sequence ID" value="VAV87870.1"/>
    <property type="molecule type" value="Genomic_DNA"/>
</dbReference>
<evidence type="ECO:0000313" key="1">
    <source>
        <dbReference type="EMBL" id="VAV87870.1"/>
    </source>
</evidence>
<gene>
    <name evidence="1" type="ORF">MNBD_ALPHA02-1138</name>
</gene>
<reference evidence="1" key="1">
    <citation type="submission" date="2018-06" db="EMBL/GenBank/DDBJ databases">
        <authorList>
            <person name="Zhirakovskaya E."/>
        </authorList>
    </citation>
    <scope>NUCLEOTIDE SEQUENCE</scope>
</reference>
<name>A0A3B0R3M5_9ZZZZ</name>